<dbReference type="PANTHER" id="PTHR43265">
    <property type="entry name" value="ESTERASE ESTD"/>
    <property type="match status" value="1"/>
</dbReference>
<reference evidence="3" key="1">
    <citation type="journal article" date="2019" name="Int. J. Syst. Evol. Microbiol.">
        <title>The Global Catalogue of Microorganisms (GCM) 10K type strain sequencing project: providing services to taxonomists for standard genome sequencing and annotation.</title>
        <authorList>
            <consortium name="The Broad Institute Genomics Platform"/>
            <consortium name="The Broad Institute Genome Sequencing Center for Infectious Disease"/>
            <person name="Wu L."/>
            <person name="Ma J."/>
        </authorList>
    </citation>
    <scope>NUCLEOTIDE SEQUENCE [LARGE SCALE GENOMIC DNA]</scope>
    <source>
        <strain evidence="3">JCM 17224</strain>
    </source>
</reference>
<dbReference type="Proteomes" id="UP001500567">
    <property type="component" value="Unassembled WGS sequence"/>
</dbReference>
<dbReference type="InterPro" id="IPR022742">
    <property type="entry name" value="Hydrolase_4"/>
</dbReference>
<comment type="caution">
    <text evidence="2">The sequence shown here is derived from an EMBL/GenBank/DDBJ whole genome shotgun (WGS) entry which is preliminary data.</text>
</comment>
<sequence length="425" mass="46227">MPPPTGHFEGRVTYQGADLRLALDLREVKPGQLQADLRFPDREGLGFPVESLSFNSPQLHLERQPGALAGNTVIDAIREGDFLRGLFTADSVQADLLLVRRGKPEPRPYRALPVRFRSGSLTRHGTLLIPDDTIRRHPAVVLVPDANTPPRPRNLLPYADLLARHGFVALVYDQRAATQPASQRAGEPALADEVLAAVKAVKGNAAVDSTRVGLWTLGQGGPVAASAASQPGRPVAFVVALSAPGTSLATVSQTQTLDALRRQNAPAAATRLAQRGFAQLQRYVRSGGQGDTAQLHETLLAAWQQPWAASTTMPRRIPTAAEIQTQLPWRDWLLDPRTDWQQVRVPVLLLYGAADRFLPARESAQRLRGAVGSRRGSAVRVYAQANHELLLPAGIRSDTDGQWDWARPAPGAIEDMLAWMKQAVK</sequence>
<dbReference type="PANTHER" id="PTHR43265:SF1">
    <property type="entry name" value="ESTERASE ESTD"/>
    <property type="match status" value="1"/>
</dbReference>
<evidence type="ECO:0000313" key="3">
    <source>
        <dbReference type="Proteomes" id="UP001500567"/>
    </source>
</evidence>
<dbReference type="RefSeq" id="WP_345074098.1">
    <property type="nucleotide sequence ID" value="NZ_BAABDJ010000035.1"/>
</dbReference>
<proteinExistence type="predicted"/>
<evidence type="ECO:0000259" key="1">
    <source>
        <dbReference type="Pfam" id="PF12146"/>
    </source>
</evidence>
<keyword evidence="3" id="KW-1185">Reference proteome</keyword>
<gene>
    <name evidence="2" type="ORF">GCM10022408_29990</name>
</gene>
<organism evidence="2 3">
    <name type="scientific">Hymenobacter fastidiosus</name>
    <dbReference type="NCBI Taxonomy" id="486264"/>
    <lineage>
        <taxon>Bacteria</taxon>
        <taxon>Pseudomonadati</taxon>
        <taxon>Bacteroidota</taxon>
        <taxon>Cytophagia</taxon>
        <taxon>Cytophagales</taxon>
        <taxon>Hymenobacteraceae</taxon>
        <taxon>Hymenobacter</taxon>
    </lineage>
</organism>
<dbReference type="EMBL" id="BAABDJ010000035">
    <property type="protein sequence ID" value="GAA4014754.1"/>
    <property type="molecule type" value="Genomic_DNA"/>
</dbReference>
<feature type="domain" description="Serine aminopeptidase S33" evidence="1">
    <location>
        <begin position="159"/>
        <end position="390"/>
    </location>
</feature>
<dbReference type="InterPro" id="IPR029058">
    <property type="entry name" value="AB_hydrolase_fold"/>
</dbReference>
<dbReference type="InterPro" id="IPR053145">
    <property type="entry name" value="AB_hydrolase_Est10"/>
</dbReference>
<name>A0ABP7SQE1_9BACT</name>
<protein>
    <recommendedName>
        <fullName evidence="1">Serine aminopeptidase S33 domain-containing protein</fullName>
    </recommendedName>
</protein>
<evidence type="ECO:0000313" key="2">
    <source>
        <dbReference type="EMBL" id="GAA4014754.1"/>
    </source>
</evidence>
<dbReference type="Gene3D" id="3.40.50.1820">
    <property type="entry name" value="alpha/beta hydrolase"/>
    <property type="match status" value="1"/>
</dbReference>
<accession>A0ABP7SQE1</accession>
<dbReference type="Pfam" id="PF12146">
    <property type="entry name" value="Hydrolase_4"/>
    <property type="match status" value="1"/>
</dbReference>
<dbReference type="SUPFAM" id="SSF53474">
    <property type="entry name" value="alpha/beta-Hydrolases"/>
    <property type="match status" value="1"/>
</dbReference>